<feature type="transmembrane region" description="Helical" evidence="5">
    <location>
        <begin position="85"/>
        <end position="108"/>
    </location>
</feature>
<evidence type="ECO:0000256" key="2">
    <source>
        <dbReference type="ARBA" id="ARBA00022692"/>
    </source>
</evidence>
<dbReference type="InterPro" id="IPR036259">
    <property type="entry name" value="MFS_trans_sf"/>
</dbReference>
<keyword evidence="7" id="KW-1185">Reference proteome</keyword>
<evidence type="ECO:0008006" key="8">
    <source>
        <dbReference type="Google" id="ProtNLM"/>
    </source>
</evidence>
<proteinExistence type="predicted"/>
<name>A0AAD5SQS9_9FUNG</name>
<dbReference type="Pfam" id="PF07690">
    <property type="entry name" value="MFS_1"/>
    <property type="match status" value="1"/>
</dbReference>
<evidence type="ECO:0000256" key="4">
    <source>
        <dbReference type="ARBA" id="ARBA00023136"/>
    </source>
</evidence>
<dbReference type="EMBL" id="JADGJH010002879">
    <property type="protein sequence ID" value="KAJ3094301.1"/>
    <property type="molecule type" value="Genomic_DNA"/>
</dbReference>
<feature type="transmembrane region" description="Helical" evidence="5">
    <location>
        <begin position="180"/>
        <end position="199"/>
    </location>
</feature>
<gene>
    <name evidence="6" type="ORF">HK100_006187</name>
</gene>
<dbReference type="PANTHER" id="PTHR23507">
    <property type="entry name" value="ZGC:174356"/>
    <property type="match status" value="1"/>
</dbReference>
<feature type="transmembrane region" description="Helical" evidence="5">
    <location>
        <begin position="211"/>
        <end position="230"/>
    </location>
</feature>
<feature type="transmembrane region" description="Helical" evidence="5">
    <location>
        <begin position="448"/>
        <end position="472"/>
    </location>
</feature>
<evidence type="ECO:0000256" key="3">
    <source>
        <dbReference type="ARBA" id="ARBA00022989"/>
    </source>
</evidence>
<evidence type="ECO:0000313" key="6">
    <source>
        <dbReference type="EMBL" id="KAJ3094301.1"/>
    </source>
</evidence>
<keyword evidence="2 5" id="KW-0812">Transmembrane</keyword>
<dbReference type="AlphaFoldDB" id="A0AAD5SQS9"/>
<feature type="transmembrane region" description="Helical" evidence="5">
    <location>
        <begin position="12"/>
        <end position="32"/>
    </location>
</feature>
<feature type="transmembrane region" description="Helical" evidence="5">
    <location>
        <begin position="115"/>
        <end position="133"/>
    </location>
</feature>
<accession>A0AAD5SQS9</accession>
<sequence>MTFNNVFRLSPHPAYGLFAACLQIVGIMVAGLPFQQLLLLLVCRDITHGYDWWPRTLRWTAADLGGIEYAACAGRDDVQGALAGWAVLLHLAAELPGVLVLVVAGALVDLAGRRAALMIGATSAVLSAAAHLAAHAFDIPIALLVAVAFVQAFLGGLSLTSLAVSSYIVATSDPLRRTHFFMLQDGAFALAMAIGPVLGGAVVSRFGFRPVFLLELVLACTLFFFLLFIFPDVPVAAAPSDASDATASAGASAFASQKPSLKRVFAESVVASYRTLKSIAKFRAALCLVAIVTLQGLAMSSYGIMFFMYPAKRFGWDSLKIGQFIFRSNVQKIMWLTFLVPAILRFVKARGWLSKTGAEIIMLRFGILMAVFSELWFGFASTESSFLIGTSFSAMAVFASPTIRSLLSSLVPPEFQGRLFSSIRLFDAVALMFATVVVNGIYSSTVNFFPQAIFFCTASVMSMAFLVAVFGVTSTGVAEMEMGADLGGSDTDTAAQLNTTDTEDTATAVIDFGTEYNALAQEEFENHIDTERELADDLAAETVPLLLG</sequence>
<dbReference type="InterPro" id="IPR005829">
    <property type="entry name" value="Sugar_transporter_CS"/>
</dbReference>
<evidence type="ECO:0000256" key="1">
    <source>
        <dbReference type="ARBA" id="ARBA00004141"/>
    </source>
</evidence>
<comment type="subcellular location">
    <subcellularLocation>
        <location evidence="1">Membrane</location>
        <topology evidence="1">Multi-pass membrane protein</topology>
    </subcellularLocation>
</comment>
<dbReference type="PROSITE" id="PS00216">
    <property type="entry name" value="SUGAR_TRANSPORT_1"/>
    <property type="match status" value="1"/>
</dbReference>
<feature type="transmembrane region" description="Helical" evidence="5">
    <location>
        <begin position="329"/>
        <end position="347"/>
    </location>
</feature>
<dbReference type="InterPro" id="IPR011701">
    <property type="entry name" value="MFS"/>
</dbReference>
<feature type="transmembrane region" description="Helical" evidence="5">
    <location>
        <begin position="419"/>
        <end position="442"/>
    </location>
</feature>
<comment type="caution">
    <text evidence="6">The sequence shown here is derived from an EMBL/GenBank/DDBJ whole genome shotgun (WGS) entry which is preliminary data.</text>
</comment>
<evidence type="ECO:0000256" key="5">
    <source>
        <dbReference type="SAM" id="Phobius"/>
    </source>
</evidence>
<protein>
    <recommendedName>
        <fullName evidence="8">MFS transporter</fullName>
    </recommendedName>
</protein>
<organism evidence="6 7">
    <name type="scientific">Physocladia obscura</name>
    <dbReference type="NCBI Taxonomy" id="109957"/>
    <lineage>
        <taxon>Eukaryota</taxon>
        <taxon>Fungi</taxon>
        <taxon>Fungi incertae sedis</taxon>
        <taxon>Chytridiomycota</taxon>
        <taxon>Chytridiomycota incertae sedis</taxon>
        <taxon>Chytridiomycetes</taxon>
        <taxon>Chytridiales</taxon>
        <taxon>Chytriomycetaceae</taxon>
        <taxon>Physocladia</taxon>
    </lineage>
</organism>
<reference evidence="6" key="1">
    <citation type="submission" date="2020-05" db="EMBL/GenBank/DDBJ databases">
        <title>Phylogenomic resolution of chytrid fungi.</title>
        <authorList>
            <person name="Stajich J.E."/>
            <person name="Amses K."/>
            <person name="Simmons R."/>
            <person name="Seto K."/>
            <person name="Myers J."/>
            <person name="Bonds A."/>
            <person name="Quandt C.A."/>
            <person name="Barry K."/>
            <person name="Liu P."/>
            <person name="Grigoriev I."/>
            <person name="Longcore J.E."/>
            <person name="James T.Y."/>
        </authorList>
    </citation>
    <scope>NUCLEOTIDE SEQUENCE</scope>
    <source>
        <strain evidence="6">JEL0513</strain>
    </source>
</reference>
<dbReference type="Gene3D" id="1.20.1250.20">
    <property type="entry name" value="MFS general substrate transporter like domains"/>
    <property type="match status" value="1"/>
</dbReference>
<feature type="transmembrane region" description="Helical" evidence="5">
    <location>
        <begin position="139"/>
        <end position="168"/>
    </location>
</feature>
<keyword evidence="3 5" id="KW-1133">Transmembrane helix</keyword>
<keyword evidence="4 5" id="KW-0472">Membrane</keyword>
<feature type="transmembrane region" description="Helical" evidence="5">
    <location>
        <begin position="359"/>
        <end position="379"/>
    </location>
</feature>
<dbReference type="SUPFAM" id="SSF103473">
    <property type="entry name" value="MFS general substrate transporter"/>
    <property type="match status" value="1"/>
</dbReference>
<evidence type="ECO:0000313" key="7">
    <source>
        <dbReference type="Proteomes" id="UP001211907"/>
    </source>
</evidence>
<dbReference type="Proteomes" id="UP001211907">
    <property type="component" value="Unassembled WGS sequence"/>
</dbReference>
<dbReference type="GO" id="GO:0022857">
    <property type="term" value="F:transmembrane transporter activity"/>
    <property type="evidence" value="ECO:0007669"/>
    <property type="project" value="InterPro"/>
</dbReference>
<feature type="transmembrane region" description="Helical" evidence="5">
    <location>
        <begin position="385"/>
        <end position="407"/>
    </location>
</feature>
<dbReference type="PANTHER" id="PTHR23507:SF1">
    <property type="entry name" value="FI18259P1-RELATED"/>
    <property type="match status" value="1"/>
</dbReference>
<feature type="transmembrane region" description="Helical" evidence="5">
    <location>
        <begin position="284"/>
        <end position="309"/>
    </location>
</feature>
<dbReference type="GO" id="GO:0016020">
    <property type="term" value="C:membrane"/>
    <property type="evidence" value="ECO:0007669"/>
    <property type="project" value="UniProtKB-SubCell"/>
</dbReference>